<feature type="compositionally biased region" description="Gly residues" evidence="4">
    <location>
        <begin position="151"/>
        <end position="162"/>
    </location>
</feature>
<dbReference type="SUPFAM" id="SSF51445">
    <property type="entry name" value="(Trans)glycosidases"/>
    <property type="match status" value="1"/>
</dbReference>
<evidence type="ECO:0000256" key="3">
    <source>
        <dbReference type="ARBA" id="ARBA00023295"/>
    </source>
</evidence>
<dbReference type="InterPro" id="IPR017853">
    <property type="entry name" value="GH"/>
</dbReference>
<dbReference type="Pfam" id="PF18564">
    <property type="entry name" value="Glyco_hydro_5_C"/>
    <property type="match status" value="1"/>
</dbReference>
<dbReference type="InterPro" id="IPR001547">
    <property type="entry name" value="Glyco_hydro_5"/>
</dbReference>
<evidence type="ECO:0000259" key="7">
    <source>
        <dbReference type="Pfam" id="PF18564"/>
    </source>
</evidence>
<dbReference type="InterPro" id="IPR013780">
    <property type="entry name" value="Glyco_hydro_b"/>
</dbReference>
<dbReference type="Pfam" id="PF21526">
    <property type="entry name" value="PGRS"/>
    <property type="match status" value="1"/>
</dbReference>
<keyword evidence="9" id="KW-1185">Reference proteome</keyword>
<proteinExistence type="inferred from homology"/>
<evidence type="ECO:0000256" key="5">
    <source>
        <dbReference type="SAM" id="SignalP"/>
    </source>
</evidence>
<comment type="similarity">
    <text evidence="1">Belongs to the glycosyl hydrolase 5 (cellulase A) family.</text>
</comment>
<protein>
    <submittedName>
        <fullName evidence="8">Cellulase family glycosylhydrolase</fullName>
    </submittedName>
</protein>
<feature type="signal peptide" evidence="5">
    <location>
        <begin position="1"/>
        <end position="31"/>
    </location>
</feature>
<feature type="region of interest" description="Disordered" evidence="4">
    <location>
        <begin position="142"/>
        <end position="162"/>
    </location>
</feature>
<dbReference type="Gene3D" id="2.60.40.1180">
    <property type="entry name" value="Golgi alpha-mannosidase II"/>
    <property type="match status" value="1"/>
</dbReference>
<dbReference type="InterPro" id="IPR052066">
    <property type="entry name" value="Glycosphingolipid_Hydrolases"/>
</dbReference>
<keyword evidence="2" id="KW-0378">Hydrolase</keyword>
<keyword evidence="5" id="KW-0732">Signal</keyword>
<dbReference type="PANTHER" id="PTHR31308:SF3">
    <property type="entry name" value="ENDOGLYCOCERAMIDASE"/>
    <property type="match status" value="1"/>
</dbReference>
<dbReference type="InterPro" id="IPR048996">
    <property type="entry name" value="PGRS_rpt"/>
</dbReference>
<evidence type="ECO:0000256" key="2">
    <source>
        <dbReference type="ARBA" id="ARBA00022801"/>
    </source>
</evidence>
<dbReference type="InterPro" id="IPR041036">
    <property type="entry name" value="GH5_C"/>
</dbReference>
<dbReference type="Gene3D" id="3.20.20.80">
    <property type="entry name" value="Glycosidases"/>
    <property type="match status" value="1"/>
</dbReference>
<accession>A0ABM9LEP2</accession>
<sequence length="710" mass="73522">MSSHVVGVAATAGAVLTFGLAPLTTAPSAQADFDDAIDAAFAPFLDATTQALDWDAVLSPSAWNTFLAPVHWDTVLAELSGPALAGAAVADPATWIQQYLYTPIHDGLEDWINTDLGRQVTDLINSPSLLLTGRPLIGDGADGTAEHHNGGDGGWLFGNGGNGWNNTESGGMGGAGGAAGMFGDGGRGGDGADGGLGAHGGDGGNGGWLMGYGGAGGDAGNGTYTGPRDMPALGGAGGNAGILGVHGTVGHYGALDGTPAVADGGLSTTGTWITDSDGRVIILHGTNQVNKGAPFYPSAQGFDDDDAVFLAANGVNVVRVGVIWEAVEPQPGVIDYDYLDSINQTVQMLASRGIYSLIDMHQDLYSASLGADGAPDWATQTGGLANPDWGFPFSYLGPAQNHAWDAFWSNAKAPDGMGLQNHYALMWGHVANYFKGDPSVLGYDIMNEPWPGSPWLATIFGSSQFEAQSLTAFYDQVGSAIRSVDPHTPLYIEPSTLVGNLPIPTHLGAIDDDNTVLSFHDYCTSTALFGDTIFGCGLWEQVVMGNAASYAQANDMPAVITEFGNTRYIPSLTTTFDEANRQGFGWMFWNYGLALNQNLNDPLVGNQADNPVVVALSQPYPQAIAGTPESWSFADGIFRFSYSTEMADGSGHFDAGTQTEISVPALQYPDGYQVSVTGGHVVSAPGAPVLVIASDSGASSTITVVVTRAG</sequence>
<feature type="chain" id="PRO_5046097625" evidence="5">
    <location>
        <begin position="32"/>
        <end position="710"/>
    </location>
</feature>
<evidence type="ECO:0000256" key="1">
    <source>
        <dbReference type="ARBA" id="ARBA00005641"/>
    </source>
</evidence>
<dbReference type="EMBL" id="OY726398">
    <property type="protein sequence ID" value="CAJ1497747.1"/>
    <property type="molecule type" value="Genomic_DNA"/>
</dbReference>
<dbReference type="RefSeq" id="WP_308485510.1">
    <property type="nucleotide sequence ID" value="NZ_OY726398.1"/>
</dbReference>
<reference evidence="8 9" key="1">
    <citation type="submission" date="2023-08" db="EMBL/GenBank/DDBJ databases">
        <authorList>
            <person name="Folkvardsen B D."/>
            <person name="Norman A."/>
        </authorList>
    </citation>
    <scope>NUCLEOTIDE SEQUENCE [LARGE SCALE GENOMIC DNA]</scope>
    <source>
        <strain evidence="8 9">Mu0102</strain>
    </source>
</reference>
<dbReference type="Proteomes" id="UP001190464">
    <property type="component" value="Chromosome"/>
</dbReference>
<organism evidence="8 9">
    <name type="scientific">[Mycobacterium] holstebronense</name>
    <dbReference type="NCBI Taxonomy" id="3064288"/>
    <lineage>
        <taxon>Bacteria</taxon>
        <taxon>Bacillati</taxon>
        <taxon>Actinomycetota</taxon>
        <taxon>Actinomycetes</taxon>
        <taxon>Mycobacteriales</taxon>
        <taxon>Mycobacteriaceae</taxon>
        <taxon>Mycolicibacterium</taxon>
    </lineage>
</organism>
<name>A0ABM9LEP2_9MYCO</name>
<dbReference type="PANTHER" id="PTHR31308">
    <property type="match status" value="1"/>
</dbReference>
<evidence type="ECO:0000313" key="8">
    <source>
        <dbReference type="EMBL" id="CAJ1497747.1"/>
    </source>
</evidence>
<feature type="domain" description="Glycoside hydrolase family 5" evidence="6">
    <location>
        <begin position="304"/>
        <end position="592"/>
    </location>
</feature>
<keyword evidence="3" id="KW-0326">Glycosidase</keyword>
<gene>
    <name evidence="8" type="ORF">MU0102_000544</name>
</gene>
<evidence type="ECO:0000256" key="4">
    <source>
        <dbReference type="SAM" id="MobiDB-lite"/>
    </source>
</evidence>
<feature type="domain" description="Glycoside hydrolase family 5 C-terminal" evidence="7">
    <location>
        <begin position="619"/>
        <end position="705"/>
    </location>
</feature>
<evidence type="ECO:0000313" key="9">
    <source>
        <dbReference type="Proteomes" id="UP001190464"/>
    </source>
</evidence>
<dbReference type="Pfam" id="PF00150">
    <property type="entry name" value="Cellulase"/>
    <property type="match status" value="1"/>
</dbReference>
<evidence type="ECO:0000259" key="6">
    <source>
        <dbReference type="Pfam" id="PF00150"/>
    </source>
</evidence>